<gene>
    <name evidence="1" type="ORF">JOF55_001579</name>
</gene>
<evidence type="ECO:0000313" key="1">
    <source>
        <dbReference type="EMBL" id="MDR7301398.1"/>
    </source>
</evidence>
<protein>
    <submittedName>
        <fullName evidence="1">Uncharacterized protein</fullName>
    </submittedName>
</protein>
<dbReference type="EMBL" id="JAVDXW010000001">
    <property type="protein sequence ID" value="MDR7301398.1"/>
    <property type="molecule type" value="Genomic_DNA"/>
</dbReference>
<dbReference type="AlphaFoldDB" id="A0AAE3ZAN1"/>
<dbReference type="Proteomes" id="UP001180845">
    <property type="component" value="Unassembled WGS sequence"/>
</dbReference>
<accession>A0AAE3ZAN1</accession>
<comment type="caution">
    <text evidence="1">The sequence shown here is derived from an EMBL/GenBank/DDBJ whole genome shotgun (WGS) entry which is preliminary data.</text>
</comment>
<organism evidence="1 2">
    <name type="scientific">Haloactinomyces albus</name>
    <dbReference type="NCBI Taxonomy" id="1352928"/>
    <lineage>
        <taxon>Bacteria</taxon>
        <taxon>Bacillati</taxon>
        <taxon>Actinomycetota</taxon>
        <taxon>Actinomycetes</taxon>
        <taxon>Actinopolysporales</taxon>
        <taxon>Actinopolysporaceae</taxon>
        <taxon>Haloactinomyces</taxon>
    </lineage>
</organism>
<proteinExistence type="predicted"/>
<sequence>MSTLRPYQFEPQEIADNLSGLVQSTFDDLTSQFMLLPKGTTFLEYSDFRAGYEALRRHTDGFKVVDVDRCWKAARENAVAAIVLRTIVGVTPPEWQDLAKEETDVEFTNGWSRNLDSKIRTDPNYFSTRGGSSKLTVERTTALFMAACAVLAQGPAEAQEGMIHRLDKIDTKEGLDSVRYAAEEHIPYAVLLYERYLGRPFASHRDGVSELVGDVMENAIEDRLHAARIPFRKTKRAERVPGFDQAPDFFTPDEVDPAVIIEAKITGDDGTARDKVARIHRLATMRDDREREGEPAFEVVACIDGRGFGIRREDMGQLITATRGKVFTANTLKDLIKYTRLSDFLPISSESE</sequence>
<evidence type="ECO:0000313" key="2">
    <source>
        <dbReference type="Proteomes" id="UP001180845"/>
    </source>
</evidence>
<reference evidence="1" key="1">
    <citation type="submission" date="2023-07" db="EMBL/GenBank/DDBJ databases">
        <title>Sequencing the genomes of 1000 actinobacteria strains.</title>
        <authorList>
            <person name="Klenk H.-P."/>
        </authorList>
    </citation>
    <scope>NUCLEOTIDE SEQUENCE</scope>
    <source>
        <strain evidence="1">DSM 45977</strain>
    </source>
</reference>
<name>A0AAE3ZAN1_9ACTN</name>
<keyword evidence="2" id="KW-1185">Reference proteome</keyword>
<dbReference type="RefSeq" id="WP_310271807.1">
    <property type="nucleotide sequence ID" value="NZ_JAVDXW010000001.1"/>
</dbReference>